<protein>
    <recommendedName>
        <fullName evidence="2">CCR4-NOT transcription complex subunit 9</fullName>
    </recommendedName>
    <alternativeName>
        <fullName evidence="3">Cell differentiation protein RQCD1 homolog</fullName>
    </alternativeName>
</protein>
<evidence type="ECO:0000256" key="3">
    <source>
        <dbReference type="ARBA" id="ARBA00030283"/>
    </source>
</evidence>
<dbReference type="STRING" id="51511.ENSCSAVP00000005100"/>
<dbReference type="OMA" id="DIISCYL"/>
<evidence type="ECO:0000313" key="4">
    <source>
        <dbReference type="Ensembl" id="ENSCSAVP00000005100.1"/>
    </source>
</evidence>
<keyword evidence="5" id="KW-1185">Reference proteome</keyword>
<dbReference type="GeneTree" id="ENSGT00390000001225"/>
<sequence>VATFILQKILLDDTGLAYICQTYERFSHVAMILGKMVLALSKDPSARLLKHVVRCYLRLSDNPRAKEALRQCLPDQLKDSTFLPVLKDDNTTKRWLSQLIKNLQEPGLADPRTIAMPQ</sequence>
<dbReference type="Pfam" id="PF04078">
    <property type="entry name" value="Rcd1"/>
    <property type="match status" value="1"/>
</dbReference>
<reference evidence="4" key="3">
    <citation type="submission" date="2025-09" db="UniProtKB">
        <authorList>
            <consortium name="Ensembl"/>
        </authorList>
    </citation>
    <scope>IDENTIFICATION</scope>
</reference>
<dbReference type="eggNOG" id="KOG3036">
    <property type="taxonomic scope" value="Eukaryota"/>
</dbReference>
<dbReference type="AlphaFoldDB" id="H2YIF1"/>
<dbReference type="GO" id="GO:0030014">
    <property type="term" value="C:CCR4-NOT complex"/>
    <property type="evidence" value="ECO:0007669"/>
    <property type="project" value="InterPro"/>
</dbReference>
<organism evidence="4 5">
    <name type="scientific">Ciona savignyi</name>
    <name type="common">Pacific transparent sea squirt</name>
    <dbReference type="NCBI Taxonomy" id="51511"/>
    <lineage>
        <taxon>Eukaryota</taxon>
        <taxon>Metazoa</taxon>
        <taxon>Chordata</taxon>
        <taxon>Tunicata</taxon>
        <taxon>Ascidiacea</taxon>
        <taxon>Phlebobranchia</taxon>
        <taxon>Cionidae</taxon>
        <taxon>Ciona</taxon>
    </lineage>
</organism>
<dbReference type="Gene3D" id="1.25.10.10">
    <property type="entry name" value="Leucine-rich Repeat Variant"/>
    <property type="match status" value="1"/>
</dbReference>
<accession>H2YIF1</accession>
<dbReference type="Ensembl" id="ENSCSAVT00000005171.1">
    <property type="protein sequence ID" value="ENSCSAVP00000005100.1"/>
    <property type="gene ID" value="ENSCSAVG00000003047.1"/>
</dbReference>
<dbReference type="InterPro" id="IPR007216">
    <property type="entry name" value="CNOT9"/>
</dbReference>
<reference evidence="4" key="2">
    <citation type="submission" date="2025-08" db="UniProtKB">
        <authorList>
            <consortium name="Ensembl"/>
        </authorList>
    </citation>
    <scope>IDENTIFICATION</scope>
</reference>
<reference evidence="5" key="1">
    <citation type="submission" date="2003-08" db="EMBL/GenBank/DDBJ databases">
        <authorList>
            <person name="Birren B."/>
            <person name="Nusbaum C."/>
            <person name="Abebe A."/>
            <person name="Abouelleil A."/>
            <person name="Adekoya E."/>
            <person name="Ait-zahra M."/>
            <person name="Allen N."/>
            <person name="Allen T."/>
            <person name="An P."/>
            <person name="Anderson M."/>
            <person name="Anderson S."/>
            <person name="Arachchi H."/>
            <person name="Armbruster J."/>
            <person name="Bachantsang P."/>
            <person name="Baldwin J."/>
            <person name="Barry A."/>
            <person name="Bayul T."/>
            <person name="Blitshsteyn B."/>
            <person name="Bloom T."/>
            <person name="Blye J."/>
            <person name="Boguslavskiy L."/>
            <person name="Borowsky M."/>
            <person name="Boukhgalter B."/>
            <person name="Brunache A."/>
            <person name="Butler J."/>
            <person name="Calixte N."/>
            <person name="Calvo S."/>
            <person name="Camarata J."/>
            <person name="Campo K."/>
            <person name="Chang J."/>
            <person name="Cheshatsang Y."/>
            <person name="Citroen M."/>
            <person name="Collymore A."/>
            <person name="Considine T."/>
            <person name="Cook A."/>
            <person name="Cooke P."/>
            <person name="Corum B."/>
            <person name="Cuomo C."/>
            <person name="David R."/>
            <person name="Dawoe T."/>
            <person name="Degray S."/>
            <person name="Dodge S."/>
            <person name="Dooley K."/>
            <person name="Dorje P."/>
            <person name="Dorjee K."/>
            <person name="Dorris L."/>
            <person name="Duffey N."/>
            <person name="Dupes A."/>
            <person name="Elkins T."/>
            <person name="Engels R."/>
            <person name="Erickson J."/>
            <person name="Farina A."/>
            <person name="Faro S."/>
            <person name="Ferreira P."/>
            <person name="Fischer H."/>
            <person name="Fitzgerald M."/>
            <person name="Foley K."/>
            <person name="Gage D."/>
            <person name="Galagan J."/>
            <person name="Gearin G."/>
            <person name="Gnerre S."/>
            <person name="Gnirke A."/>
            <person name="Goyette A."/>
            <person name="Graham J."/>
            <person name="Grandbois E."/>
            <person name="Gyaltsen K."/>
            <person name="Hafez N."/>
            <person name="Hagopian D."/>
            <person name="Hagos B."/>
            <person name="Hall J."/>
            <person name="Hatcher B."/>
            <person name="Heller A."/>
            <person name="Higgins H."/>
            <person name="Honan T."/>
            <person name="Horn A."/>
            <person name="Houde N."/>
            <person name="Hughes L."/>
            <person name="Hulme W."/>
            <person name="Husby E."/>
            <person name="Iliev I."/>
            <person name="Jaffe D."/>
            <person name="Jones C."/>
            <person name="Kamal M."/>
            <person name="Kamat A."/>
            <person name="Kamvysselis M."/>
            <person name="Karlsson E."/>
            <person name="Kells C."/>
            <person name="Kieu A."/>
            <person name="Kisner P."/>
            <person name="Kodira C."/>
            <person name="Kulbokas E."/>
            <person name="Labutti K."/>
            <person name="Lama D."/>
            <person name="Landers T."/>
            <person name="Leger J."/>
            <person name="Levine S."/>
            <person name="Lewis D."/>
            <person name="Lewis T."/>
            <person name="Lindblad-toh K."/>
            <person name="Liu X."/>
            <person name="Lokyitsang T."/>
            <person name="Lokyitsang Y."/>
            <person name="Lucien O."/>
            <person name="Lui A."/>
            <person name="Ma L.J."/>
            <person name="Mabbitt R."/>
            <person name="Macdonald J."/>
            <person name="Maclean C."/>
            <person name="Major J."/>
            <person name="Manning J."/>
            <person name="Marabella R."/>
            <person name="Maru K."/>
            <person name="Matthews C."/>
            <person name="Mauceli E."/>
            <person name="Mccarthy M."/>
            <person name="Mcdonough S."/>
            <person name="Mcghee T."/>
            <person name="Meldrim J."/>
            <person name="Meneus L."/>
            <person name="Mesirov J."/>
            <person name="Mihalev A."/>
            <person name="Mihova T."/>
            <person name="Mikkelsen T."/>
            <person name="Mlenga V."/>
            <person name="Moru K."/>
            <person name="Mozes J."/>
            <person name="Mulrain L."/>
            <person name="Munson G."/>
            <person name="Naylor J."/>
            <person name="Newes C."/>
            <person name="Nguyen C."/>
            <person name="Nguyen N."/>
            <person name="Nguyen T."/>
            <person name="Nicol R."/>
            <person name="Nielsen C."/>
            <person name="Nizzari M."/>
            <person name="Norbu C."/>
            <person name="Norbu N."/>
            <person name="O'donnell P."/>
            <person name="Okoawo O."/>
            <person name="O'leary S."/>
            <person name="Omotosho B."/>
            <person name="O'neill K."/>
            <person name="Osman S."/>
            <person name="Parker S."/>
            <person name="Perrin D."/>
            <person name="Phunkhang P."/>
            <person name="Piqani B."/>
            <person name="Purcell S."/>
            <person name="Rachupka T."/>
            <person name="Ramasamy U."/>
            <person name="Rameau R."/>
            <person name="Ray V."/>
            <person name="Raymond C."/>
            <person name="Retta R."/>
            <person name="Richardson S."/>
            <person name="Rise C."/>
            <person name="Rodriguez J."/>
            <person name="Rogers J."/>
            <person name="Rogov P."/>
            <person name="Rutman M."/>
            <person name="Schupbach R."/>
            <person name="Seaman C."/>
            <person name="Settipalli S."/>
            <person name="Sharpe T."/>
            <person name="Sheridan J."/>
            <person name="Sherpa N."/>
            <person name="Shi J."/>
            <person name="Smirnov S."/>
            <person name="Smith C."/>
            <person name="Sougnez C."/>
            <person name="Spencer B."/>
            <person name="Stalker J."/>
            <person name="Stange-thomann N."/>
            <person name="Stavropoulos S."/>
            <person name="Stetson K."/>
            <person name="Stone C."/>
            <person name="Stone S."/>
            <person name="Stubbs M."/>
            <person name="Talamas J."/>
            <person name="Tchuinga P."/>
            <person name="Tenzing P."/>
            <person name="Tesfaye S."/>
            <person name="Theodore J."/>
            <person name="Thoulutsang Y."/>
            <person name="Topham K."/>
            <person name="Towey S."/>
            <person name="Tsamla T."/>
            <person name="Tsomo N."/>
            <person name="Vallee D."/>
            <person name="Vassiliev H."/>
            <person name="Venkataraman V."/>
            <person name="Vinson J."/>
            <person name="Vo A."/>
            <person name="Wade C."/>
            <person name="Wang S."/>
            <person name="Wangchuk T."/>
            <person name="Wangdi T."/>
            <person name="Whittaker C."/>
            <person name="Wilkinson J."/>
            <person name="Wu Y."/>
            <person name="Wyman D."/>
            <person name="Yadav S."/>
            <person name="Yang S."/>
            <person name="Yang X."/>
            <person name="Yeager S."/>
            <person name="Yee E."/>
            <person name="Young G."/>
            <person name="Zainoun J."/>
            <person name="Zembeck L."/>
            <person name="Zimmer A."/>
            <person name="Zody M."/>
            <person name="Lander E."/>
        </authorList>
    </citation>
    <scope>NUCLEOTIDE SEQUENCE [LARGE SCALE GENOMIC DNA]</scope>
</reference>
<evidence type="ECO:0000256" key="2">
    <source>
        <dbReference type="ARBA" id="ARBA00014171"/>
    </source>
</evidence>
<dbReference type="PANTHER" id="PTHR12262">
    <property type="entry name" value="CCR4-NOT TRANSCRIPTION COMPLEX SUBUNIT 9"/>
    <property type="match status" value="1"/>
</dbReference>
<comment type="subcellular location">
    <subcellularLocation>
        <location evidence="1">Cytoplasm</location>
        <location evidence="1">P-body</location>
    </subcellularLocation>
</comment>
<dbReference type="GO" id="GO:0006402">
    <property type="term" value="P:mRNA catabolic process"/>
    <property type="evidence" value="ECO:0007669"/>
    <property type="project" value="InterPro"/>
</dbReference>
<dbReference type="HOGENOM" id="CLU_119284_0_0_1"/>
<evidence type="ECO:0000256" key="1">
    <source>
        <dbReference type="ARBA" id="ARBA00004201"/>
    </source>
</evidence>
<name>H2YIF1_CIOSA</name>
<proteinExistence type="predicted"/>
<dbReference type="InParanoid" id="H2YIF1"/>
<dbReference type="InterPro" id="IPR011989">
    <property type="entry name" value="ARM-like"/>
</dbReference>
<dbReference type="GO" id="GO:0000932">
    <property type="term" value="C:P-body"/>
    <property type="evidence" value="ECO:0007669"/>
    <property type="project" value="UniProtKB-SubCell"/>
</dbReference>
<dbReference type="Proteomes" id="UP000007875">
    <property type="component" value="Unassembled WGS sequence"/>
</dbReference>
<evidence type="ECO:0000313" key="5">
    <source>
        <dbReference type="Proteomes" id="UP000007875"/>
    </source>
</evidence>